<keyword evidence="3" id="KW-1185">Reference proteome</keyword>
<evidence type="ECO:0000313" key="2">
    <source>
        <dbReference type="EMBL" id="CCC68149.1"/>
    </source>
</evidence>
<dbReference type="Gene3D" id="3.30.700.20">
    <property type="entry name" value="Hypothetical protein ph0010, domain 1"/>
    <property type="match status" value="1"/>
</dbReference>
<protein>
    <recommendedName>
        <fullName evidence="1">AMMECR1 domain-containing protein</fullName>
    </recommendedName>
</protein>
<dbReference type="Pfam" id="PF01871">
    <property type="entry name" value="AMMECR1"/>
    <property type="match status" value="1"/>
</dbReference>
<name>G0VB26_NAUCA</name>
<dbReference type="FunCoup" id="G0VB26">
    <property type="interactions" value="1164"/>
</dbReference>
<dbReference type="NCBIfam" id="TIGR00296">
    <property type="entry name" value="TIGR00296 family protein"/>
    <property type="match status" value="1"/>
</dbReference>
<dbReference type="InterPro" id="IPR023473">
    <property type="entry name" value="AMMECR1"/>
</dbReference>
<dbReference type="InterPro" id="IPR027485">
    <property type="entry name" value="AMMECR1_N"/>
</dbReference>
<dbReference type="eggNOG" id="KOG3274">
    <property type="taxonomic scope" value="Eukaryota"/>
</dbReference>
<dbReference type="OrthoDB" id="24630at2759"/>
<accession>G0VB26</accession>
<dbReference type="SUPFAM" id="SSF143447">
    <property type="entry name" value="AMMECR1-like"/>
    <property type="match status" value="1"/>
</dbReference>
<dbReference type="Proteomes" id="UP000001640">
    <property type="component" value="Chromosome 2"/>
</dbReference>
<gene>
    <name evidence="2" type="primary">NCAS0B00650</name>
    <name evidence="2" type="ordered locus">NCAS_0B00650</name>
</gene>
<dbReference type="STRING" id="1064592.G0VB26"/>
<dbReference type="InterPro" id="IPR002733">
    <property type="entry name" value="AMMECR1_domain"/>
</dbReference>
<dbReference type="HOGENOM" id="CLU_052828_3_0_1"/>
<dbReference type="PANTHER" id="PTHR13016">
    <property type="entry name" value="AMMECR1 HOMOLOG"/>
    <property type="match status" value="1"/>
</dbReference>
<reference key="2">
    <citation type="submission" date="2011-08" db="EMBL/GenBank/DDBJ databases">
        <title>Genome sequence of Naumovozyma castellii.</title>
        <authorList>
            <person name="Gordon J.L."/>
            <person name="Armisen D."/>
            <person name="Proux-Wera E."/>
            <person name="OhEigeartaigh S.S."/>
            <person name="Byrne K.P."/>
            <person name="Wolfe K.H."/>
        </authorList>
    </citation>
    <scope>NUCLEOTIDE SEQUENCE</scope>
    <source>
        <strain>Type strain:CBS 4309</strain>
    </source>
</reference>
<feature type="domain" description="AMMECR1" evidence="1">
    <location>
        <begin position="6"/>
        <end position="227"/>
    </location>
</feature>
<dbReference type="RefSeq" id="XP_003674526.1">
    <property type="nucleotide sequence ID" value="XM_003674478.1"/>
</dbReference>
<dbReference type="KEGG" id="ncs:NCAS_0B00650"/>
<dbReference type="InterPro" id="IPR036071">
    <property type="entry name" value="AMMECR1_dom_sf"/>
</dbReference>
<dbReference type="PROSITE" id="PS51112">
    <property type="entry name" value="AMMECR1"/>
    <property type="match status" value="1"/>
</dbReference>
<sequence>MGKESLASSPYAFYAFYELYKYLGLTAKRHTLNQVGEILYPDFKLNPKLITSLFITWKKQTKKYLQFADDDGYILRGCIGTFAKMPIDKGIERFSIIAATEDNRFPPVGEEEISKLKCCCNILQNFETIFSKNGDDKEGDIFNWELGVHGIELKFKYKGIHSSTFLPEVMIEQDWDKEDTFRNLIEKAGCERHVTEIMDNYEEYFIEVIRYEGRKSAISYKTFKKELSKLEE</sequence>
<evidence type="ECO:0000313" key="3">
    <source>
        <dbReference type="Proteomes" id="UP000001640"/>
    </source>
</evidence>
<dbReference type="AlphaFoldDB" id="G0VB26"/>
<organism evidence="2 3">
    <name type="scientific">Naumovozyma castellii</name>
    <name type="common">Yeast</name>
    <name type="synonym">Saccharomyces castellii</name>
    <dbReference type="NCBI Taxonomy" id="27288"/>
    <lineage>
        <taxon>Eukaryota</taxon>
        <taxon>Fungi</taxon>
        <taxon>Dikarya</taxon>
        <taxon>Ascomycota</taxon>
        <taxon>Saccharomycotina</taxon>
        <taxon>Saccharomycetes</taxon>
        <taxon>Saccharomycetales</taxon>
        <taxon>Saccharomycetaceae</taxon>
        <taxon>Naumovozyma</taxon>
    </lineage>
</organism>
<reference evidence="2 3" key="1">
    <citation type="journal article" date="2011" name="Proc. Natl. Acad. Sci. U.S.A.">
        <title>Evolutionary erosion of yeast sex chromosomes by mating-type switching accidents.</title>
        <authorList>
            <person name="Gordon J.L."/>
            <person name="Armisen D."/>
            <person name="Proux-Wera E."/>
            <person name="Oheigeartaigh S.S."/>
            <person name="Byrne K.P."/>
            <person name="Wolfe K.H."/>
        </authorList>
    </citation>
    <scope>NUCLEOTIDE SEQUENCE [LARGE SCALE GENOMIC DNA]</scope>
    <source>
        <strain evidence="3">ATCC 76901 / BCRC 22586 / CBS 4309 / NBRC 1992 / NRRL Y-12630</strain>
    </source>
</reference>
<dbReference type="OMA" id="LFITWNK"/>
<dbReference type="PANTHER" id="PTHR13016:SF0">
    <property type="entry name" value="AMME SYNDROME CANDIDATE GENE 1 PROTEIN"/>
    <property type="match status" value="1"/>
</dbReference>
<dbReference type="Gene3D" id="3.30.1490.150">
    <property type="entry name" value="Hypothetical protein ph0010, domain 2"/>
    <property type="match status" value="1"/>
</dbReference>
<evidence type="ECO:0000259" key="1">
    <source>
        <dbReference type="PROSITE" id="PS51112"/>
    </source>
</evidence>
<dbReference type="GeneID" id="96901713"/>
<dbReference type="InParanoid" id="G0VB26"/>
<dbReference type="EMBL" id="HE576753">
    <property type="protein sequence ID" value="CCC68149.1"/>
    <property type="molecule type" value="Genomic_DNA"/>
</dbReference>
<proteinExistence type="predicted"/>